<keyword evidence="2" id="KW-1133">Transmembrane helix</keyword>
<evidence type="ECO:0000313" key="3">
    <source>
        <dbReference type="EMBL" id="KAG7366752.1"/>
    </source>
</evidence>
<feature type="region of interest" description="Disordered" evidence="1">
    <location>
        <begin position="263"/>
        <end position="293"/>
    </location>
</feature>
<feature type="transmembrane region" description="Helical" evidence="2">
    <location>
        <begin position="848"/>
        <end position="869"/>
    </location>
</feature>
<keyword evidence="2" id="KW-0812">Transmembrane</keyword>
<feature type="region of interest" description="Disordered" evidence="1">
    <location>
        <begin position="540"/>
        <end position="601"/>
    </location>
</feature>
<comment type="caution">
    <text evidence="3">The sequence shown here is derived from an EMBL/GenBank/DDBJ whole genome shotgun (WGS) entry which is preliminary data.</text>
</comment>
<feature type="compositionally biased region" description="Polar residues" evidence="1">
    <location>
        <begin position="901"/>
        <end position="912"/>
    </location>
</feature>
<feature type="compositionally biased region" description="Polar residues" evidence="1">
    <location>
        <begin position="277"/>
        <end position="292"/>
    </location>
</feature>
<reference evidence="3" key="1">
    <citation type="journal article" date="2021" name="Sci. Rep.">
        <title>Diploid genomic architecture of Nitzschia inconspicua, an elite biomass production diatom.</title>
        <authorList>
            <person name="Oliver A."/>
            <person name="Podell S."/>
            <person name="Pinowska A."/>
            <person name="Traller J.C."/>
            <person name="Smith S.R."/>
            <person name="McClure R."/>
            <person name="Beliaev A."/>
            <person name="Bohutskyi P."/>
            <person name="Hill E.A."/>
            <person name="Rabines A."/>
            <person name="Zheng H."/>
            <person name="Allen L.Z."/>
            <person name="Kuo A."/>
            <person name="Grigoriev I.V."/>
            <person name="Allen A.E."/>
            <person name="Hazlebeck D."/>
            <person name="Allen E.E."/>
        </authorList>
    </citation>
    <scope>NUCLEOTIDE SEQUENCE</scope>
    <source>
        <strain evidence="3">Hildebrandi</strain>
    </source>
</reference>
<organism evidence="3 4">
    <name type="scientific">Nitzschia inconspicua</name>
    <dbReference type="NCBI Taxonomy" id="303405"/>
    <lineage>
        <taxon>Eukaryota</taxon>
        <taxon>Sar</taxon>
        <taxon>Stramenopiles</taxon>
        <taxon>Ochrophyta</taxon>
        <taxon>Bacillariophyta</taxon>
        <taxon>Bacillariophyceae</taxon>
        <taxon>Bacillariophycidae</taxon>
        <taxon>Bacillariales</taxon>
        <taxon>Bacillariaceae</taxon>
        <taxon>Nitzschia</taxon>
    </lineage>
</organism>
<feature type="compositionally biased region" description="Low complexity" evidence="1">
    <location>
        <begin position="16"/>
        <end position="32"/>
    </location>
</feature>
<dbReference type="PANTHER" id="PTHR34560:SF1">
    <property type="entry name" value="START DOMAIN-CONTAINING PROTEIN"/>
    <property type="match status" value="1"/>
</dbReference>
<dbReference type="PANTHER" id="PTHR34560">
    <property type="entry name" value="POLYKETIDE CYCLASE/DEHYDRASE/LIPID TRANSPORT SUPERFAMILY PROTEIN"/>
    <property type="match status" value="1"/>
</dbReference>
<feature type="transmembrane region" description="Helical" evidence="2">
    <location>
        <begin position="717"/>
        <end position="738"/>
    </location>
</feature>
<proteinExistence type="predicted"/>
<feature type="transmembrane region" description="Helical" evidence="2">
    <location>
        <begin position="774"/>
        <end position="793"/>
    </location>
</feature>
<gene>
    <name evidence="3" type="ORF">IV203_029422</name>
</gene>
<evidence type="ECO:0000256" key="1">
    <source>
        <dbReference type="SAM" id="MobiDB-lite"/>
    </source>
</evidence>
<feature type="transmembrane region" description="Helical" evidence="2">
    <location>
        <begin position="674"/>
        <end position="696"/>
    </location>
</feature>
<evidence type="ECO:0000313" key="4">
    <source>
        <dbReference type="Proteomes" id="UP000693970"/>
    </source>
</evidence>
<evidence type="ECO:0000256" key="2">
    <source>
        <dbReference type="SAM" id="Phobius"/>
    </source>
</evidence>
<feature type="region of interest" description="Disordered" evidence="1">
    <location>
        <begin position="16"/>
        <end position="41"/>
    </location>
</feature>
<feature type="compositionally biased region" description="Low complexity" evidence="1">
    <location>
        <begin position="584"/>
        <end position="600"/>
    </location>
</feature>
<feature type="compositionally biased region" description="Basic and acidic residues" evidence="1">
    <location>
        <begin position="540"/>
        <end position="579"/>
    </location>
</feature>
<keyword evidence="2" id="KW-0472">Membrane</keyword>
<feature type="compositionally biased region" description="Basic and acidic residues" evidence="1">
    <location>
        <begin position="883"/>
        <end position="898"/>
    </location>
</feature>
<accession>A0A9K3LRD1</accession>
<dbReference type="Proteomes" id="UP000693970">
    <property type="component" value="Unassembled WGS sequence"/>
</dbReference>
<sequence length="923" mass="104184">MRSAIKLSSKLSTLASTCTAPAQPNNQPTTTTTHDDASPSDSCVTDIERVFRLIEDERHLSARSLYHSVRERINKYNENCTSAEMASSTNSGRFQFRSRLNKTKDDKDPTDYEKAQEMLEQNLELLRKLEDRCLLFDKAKHNLTIDDDWTLAQTMFGVTTYYRRESDGSLSIKLEGSLSGVSLFDQVAILREIDLHYKWAPFCSSSLTVCHLDKLDTVGWFCVGLPNFGVMRDGCFRAIGCDSIYEDGTVLLVAQGIQDRPEHGADNKHLEPLATDTAESTVPASTKSTSSAKIDEAEQRRLFDLLSKDPILEKLNIPPPPTRIGSGRMTIRTFQALINIESPTDATTKIVTNIDPNLPLIPQSLLDFLMKRLCGVLLSKMQGAAKKIAKDPLTNHHAVKMREERYFYHDWLLPKFHTVCKLRGWKMPSISAFELSEAQVDVANAIIEKKKSKTNKKAIKHAHTLSEDRLDRYMNDAEFHSFAESEPANMGFRSSSERGPKIRARTFDSDDFSELSRNSSSAASFLSSNPISKYLREIEERTQSRKEEEIKKSRRRAESRLKPKELDDESRSRLEELRNARGRQSSTTNQQKSQQSNTTKDFIAPVSSVPTSYRGRDWAIFWTRHGIFTKMTVMSLLTGSLFGLLYSDLVFEEVVASHGTESLWISTQRDAATVAYVGTAGLLHFFLCYVALMYAFSALQLGSIAGRQVKKFYSENVHLIVAITSTTMVAMGAIYTAIYNTCQWFVWKAHVLLETVWGWMPSFPAIPKAVSTPFWATFGIIRSIFSWVEAMIVESNFVGRGIRSIFRSCWGSLANVTSMWNSFVTLSIGEYKGTVPASPWREQAFFTARALLCYSAIFLMVLLFSFNLMAWHARHVKKIAPDDSMDKEHSDRTMEKKGTPVSKNQTLNSKSTAPLCATIQEED</sequence>
<feature type="region of interest" description="Disordered" evidence="1">
    <location>
        <begin position="883"/>
        <end position="914"/>
    </location>
</feature>
<name>A0A9K3LRD1_9STRA</name>
<keyword evidence="4" id="KW-1185">Reference proteome</keyword>
<protein>
    <submittedName>
        <fullName evidence="3">Uncharacterized protein</fullName>
    </submittedName>
</protein>
<feature type="transmembrane region" description="Helical" evidence="2">
    <location>
        <begin position="805"/>
        <end position="828"/>
    </location>
</feature>
<dbReference type="AlphaFoldDB" id="A0A9K3LRD1"/>
<reference evidence="3" key="2">
    <citation type="submission" date="2021-04" db="EMBL/GenBank/DDBJ databases">
        <authorList>
            <person name="Podell S."/>
        </authorList>
    </citation>
    <scope>NUCLEOTIDE SEQUENCE</scope>
    <source>
        <strain evidence="3">Hildebrandi</strain>
    </source>
</reference>
<dbReference type="EMBL" id="JAGRRH010000007">
    <property type="protein sequence ID" value="KAG7366752.1"/>
    <property type="molecule type" value="Genomic_DNA"/>
</dbReference>
<dbReference type="OrthoDB" id="1295045at2759"/>